<dbReference type="Proteomes" id="UP001333110">
    <property type="component" value="Unassembled WGS sequence"/>
</dbReference>
<evidence type="ECO:0000313" key="2">
    <source>
        <dbReference type="Proteomes" id="UP001333110"/>
    </source>
</evidence>
<dbReference type="AlphaFoldDB" id="A0AAN7NK28"/>
<keyword evidence="2" id="KW-1185">Reference proteome</keyword>
<reference evidence="1 2" key="1">
    <citation type="journal article" date="2023" name="J. Hered.">
        <title>Chromosome-level genome of the wood stork (Mycteria americana) provides insight into avian chromosome evolution.</title>
        <authorList>
            <person name="Flamio R. Jr."/>
            <person name="Ramstad K.M."/>
        </authorList>
    </citation>
    <scope>NUCLEOTIDE SEQUENCE [LARGE SCALE GENOMIC DNA]</scope>
    <source>
        <strain evidence="1">JAX WOST 10</strain>
    </source>
</reference>
<gene>
    <name evidence="1" type="ORF">QYF61_007455</name>
</gene>
<accession>A0AAN7NK28</accession>
<sequence length="80" mass="9543">MAFKGPFQPFYDSMIPKNTLQIYSKVTCSKVFRDSINTYWKTCLQYSEVPKTHAKVWSKEDLPLVENYQVRKHLNKMDIH</sequence>
<comment type="caution">
    <text evidence="1">The sequence shown here is derived from an EMBL/GenBank/DDBJ whole genome shotgun (WGS) entry which is preliminary data.</text>
</comment>
<protein>
    <submittedName>
        <fullName evidence="1">Uncharacterized protein</fullName>
    </submittedName>
</protein>
<proteinExistence type="predicted"/>
<evidence type="ECO:0000313" key="1">
    <source>
        <dbReference type="EMBL" id="KAK4826346.1"/>
    </source>
</evidence>
<dbReference type="EMBL" id="JAUNZN010000002">
    <property type="protein sequence ID" value="KAK4826346.1"/>
    <property type="molecule type" value="Genomic_DNA"/>
</dbReference>
<organism evidence="1 2">
    <name type="scientific">Mycteria americana</name>
    <name type="common">Wood stork</name>
    <dbReference type="NCBI Taxonomy" id="33587"/>
    <lineage>
        <taxon>Eukaryota</taxon>
        <taxon>Metazoa</taxon>
        <taxon>Chordata</taxon>
        <taxon>Craniata</taxon>
        <taxon>Vertebrata</taxon>
        <taxon>Euteleostomi</taxon>
        <taxon>Archelosauria</taxon>
        <taxon>Archosauria</taxon>
        <taxon>Dinosauria</taxon>
        <taxon>Saurischia</taxon>
        <taxon>Theropoda</taxon>
        <taxon>Coelurosauria</taxon>
        <taxon>Aves</taxon>
        <taxon>Neognathae</taxon>
        <taxon>Neoaves</taxon>
        <taxon>Aequornithes</taxon>
        <taxon>Ciconiiformes</taxon>
        <taxon>Ciconiidae</taxon>
        <taxon>Mycteria</taxon>
    </lineage>
</organism>
<name>A0AAN7NK28_MYCAM</name>